<dbReference type="Gramene" id="OIW05171">
    <property type="protein sequence ID" value="OIW05171"/>
    <property type="gene ID" value="TanjilG_19802"/>
</dbReference>
<accession>A0A1J7HXC2</accession>
<dbReference type="PANTHER" id="PTHR36351:SF1">
    <property type="entry name" value="EMBRYO SAC DEVELOPMENT ARREST 12"/>
    <property type="match status" value="1"/>
</dbReference>
<evidence type="ECO:0000313" key="2">
    <source>
        <dbReference type="EMBL" id="OIW05171.1"/>
    </source>
</evidence>
<feature type="domain" description="DUF7138" evidence="1">
    <location>
        <begin position="7"/>
        <end position="80"/>
    </location>
</feature>
<protein>
    <recommendedName>
        <fullName evidence="1">DUF7138 domain-containing protein</fullName>
    </recommendedName>
</protein>
<organism evidence="2 3">
    <name type="scientific">Lupinus angustifolius</name>
    <name type="common">Narrow-leaved blue lupine</name>
    <dbReference type="NCBI Taxonomy" id="3871"/>
    <lineage>
        <taxon>Eukaryota</taxon>
        <taxon>Viridiplantae</taxon>
        <taxon>Streptophyta</taxon>
        <taxon>Embryophyta</taxon>
        <taxon>Tracheophyta</taxon>
        <taxon>Spermatophyta</taxon>
        <taxon>Magnoliopsida</taxon>
        <taxon>eudicotyledons</taxon>
        <taxon>Gunneridae</taxon>
        <taxon>Pentapetalae</taxon>
        <taxon>rosids</taxon>
        <taxon>fabids</taxon>
        <taxon>Fabales</taxon>
        <taxon>Fabaceae</taxon>
        <taxon>Papilionoideae</taxon>
        <taxon>50 kb inversion clade</taxon>
        <taxon>genistoids sensu lato</taxon>
        <taxon>core genistoids</taxon>
        <taxon>Genisteae</taxon>
        <taxon>Lupinus</taxon>
    </lineage>
</organism>
<dbReference type="KEGG" id="lang:109355965"/>
<dbReference type="OrthoDB" id="778072at2759"/>
<dbReference type="AlphaFoldDB" id="A0A1J7HXC2"/>
<proteinExistence type="predicted"/>
<dbReference type="InterPro" id="IPR055562">
    <property type="entry name" value="DUF7138"/>
</dbReference>
<sequence length="230" mass="25338">MVDGGGATFSVVYFDGETETNVGDITVDSSFNFNNFLSFLSHKIGISPHQFSVYLASFGSNRKIPITAKVNFAAIVRNTAGATASSFFFVKRSKRPKRNKIRSNKASTKHDNINNLHPPSNVVLLRRNSAVPFAMSPLLSRAEYENRMMDLHMQTERYLTTMRIGNLRFERETPYAAAAAASGEGRVVTCEECSTATDGGFHQCVFDTVTFNFRSPAGPVARPVKGTGYE</sequence>
<evidence type="ECO:0000313" key="3">
    <source>
        <dbReference type="Proteomes" id="UP000188354"/>
    </source>
</evidence>
<dbReference type="OMA" id="EVGFHWC"/>
<reference evidence="2 3" key="1">
    <citation type="journal article" date="2017" name="Plant Biotechnol. J.">
        <title>A comprehensive draft genome sequence for lupin (Lupinus angustifolius), an emerging health food: insights into plant-microbe interactions and legume evolution.</title>
        <authorList>
            <person name="Hane J.K."/>
            <person name="Ming Y."/>
            <person name="Kamphuis L.G."/>
            <person name="Nelson M.N."/>
            <person name="Garg G."/>
            <person name="Atkins C.A."/>
            <person name="Bayer P.E."/>
            <person name="Bravo A."/>
            <person name="Bringans S."/>
            <person name="Cannon S."/>
            <person name="Edwards D."/>
            <person name="Foley R."/>
            <person name="Gao L.L."/>
            <person name="Harrison M.J."/>
            <person name="Huang W."/>
            <person name="Hurgobin B."/>
            <person name="Li S."/>
            <person name="Liu C.W."/>
            <person name="McGrath A."/>
            <person name="Morahan G."/>
            <person name="Murray J."/>
            <person name="Weller J."/>
            <person name="Jian J."/>
            <person name="Singh K.B."/>
        </authorList>
    </citation>
    <scope>NUCLEOTIDE SEQUENCE [LARGE SCALE GENOMIC DNA]</scope>
    <source>
        <strain evidence="3">cv. Tanjil</strain>
        <tissue evidence="2">Whole plant</tissue>
    </source>
</reference>
<evidence type="ECO:0000259" key="1">
    <source>
        <dbReference type="Pfam" id="PF23596"/>
    </source>
</evidence>
<dbReference type="PANTHER" id="PTHR36351">
    <property type="entry name" value="EMBRYO SAC DEVELOPMENT ARREST 12"/>
    <property type="match status" value="1"/>
</dbReference>
<dbReference type="Proteomes" id="UP000188354">
    <property type="component" value="Chromosome LG09"/>
</dbReference>
<dbReference type="Pfam" id="PF23596">
    <property type="entry name" value="DUF7138"/>
    <property type="match status" value="1"/>
</dbReference>
<dbReference type="EMBL" id="CM007369">
    <property type="protein sequence ID" value="OIW05171.1"/>
    <property type="molecule type" value="Genomic_DNA"/>
</dbReference>
<name>A0A1J7HXC2_LUPAN</name>
<gene>
    <name evidence="2" type="ORF">TanjilG_19802</name>
</gene>
<keyword evidence="3" id="KW-1185">Reference proteome</keyword>